<organism evidence="2">
    <name type="scientific">marine sediment metagenome</name>
    <dbReference type="NCBI Taxonomy" id="412755"/>
    <lineage>
        <taxon>unclassified sequences</taxon>
        <taxon>metagenomes</taxon>
        <taxon>ecological metagenomes</taxon>
    </lineage>
</organism>
<feature type="compositionally biased region" description="Basic and acidic residues" evidence="1">
    <location>
        <begin position="1"/>
        <end position="18"/>
    </location>
</feature>
<reference evidence="2" key="1">
    <citation type="journal article" date="2015" name="Nature">
        <title>Complex archaea that bridge the gap between prokaryotes and eukaryotes.</title>
        <authorList>
            <person name="Spang A."/>
            <person name="Saw J.H."/>
            <person name="Jorgensen S.L."/>
            <person name="Zaremba-Niedzwiedzka K."/>
            <person name="Martijn J."/>
            <person name="Lind A.E."/>
            <person name="van Eijk R."/>
            <person name="Schleper C."/>
            <person name="Guy L."/>
            <person name="Ettema T.J."/>
        </authorList>
    </citation>
    <scope>NUCLEOTIDE SEQUENCE</scope>
</reference>
<feature type="region of interest" description="Disordered" evidence="1">
    <location>
        <begin position="1"/>
        <end position="23"/>
    </location>
</feature>
<name>A0A0F9E5S9_9ZZZZ</name>
<evidence type="ECO:0000256" key="1">
    <source>
        <dbReference type="SAM" id="MobiDB-lite"/>
    </source>
</evidence>
<comment type="caution">
    <text evidence="2">The sequence shown here is derived from an EMBL/GenBank/DDBJ whole genome shotgun (WGS) entry which is preliminary data.</text>
</comment>
<proteinExistence type="predicted"/>
<dbReference type="AlphaFoldDB" id="A0A0F9E5S9"/>
<dbReference type="EMBL" id="LAZR01026239">
    <property type="protein sequence ID" value="KKL69344.1"/>
    <property type="molecule type" value="Genomic_DNA"/>
</dbReference>
<accession>A0A0F9E5S9</accession>
<protein>
    <submittedName>
        <fullName evidence="2">Uncharacterized protein</fullName>
    </submittedName>
</protein>
<evidence type="ECO:0000313" key="2">
    <source>
        <dbReference type="EMBL" id="KKL69344.1"/>
    </source>
</evidence>
<gene>
    <name evidence="2" type="ORF">LCGC14_2115900</name>
</gene>
<sequence>MSKTDEPTEEGMATHEQSDLIEEPVVETSRWRVSLDEIDTHQARAQIEALRAIAEELHELNGTLDHIDTLLVQKG</sequence>